<gene>
    <name evidence="3" type="ORF">NP493_427g01048</name>
</gene>
<dbReference type="PANTHER" id="PTHR12496:SF2">
    <property type="entry name" value="METHYLTRANSFERASE-LIKE PROTEIN 25B"/>
    <property type="match status" value="1"/>
</dbReference>
<dbReference type="Proteomes" id="UP001209878">
    <property type="component" value="Unassembled WGS sequence"/>
</dbReference>
<feature type="region of interest" description="Disordered" evidence="1">
    <location>
        <begin position="455"/>
        <end position="504"/>
    </location>
</feature>
<feature type="region of interest" description="Disordered" evidence="1">
    <location>
        <begin position="326"/>
        <end position="414"/>
    </location>
</feature>
<sequence length="773" mass="87376">MALCCYSDDTFSVDKIRRRLKGALWLIDHYNWLIDAYMSDFFVHQLSSSIPRGWWDVLLAMEPPQMAAMLKPEMSQTSQVWPLSLLAFHSSVHSISLSNRPLPTDTALCEQLLRRDKMCPLNAKSTQGDSWHGNGRTRQQLNGEKAAIEMTTSETMTSDGVTQAVVSPPVRALSSVRDGQLLQLDHCYRRHVKPKKQHEIMTLAPLLNNLCKTCHCQRVVDVGAGQGHLSRLLSFGYDLNVTTVEAAGCHAPKAAKFDGEVKDDIRKERFHRNKKTHAACEDLREDQVSRCPRHVVATIDHEDSINDFLGKLELRCRDVSCHQQDVIKQPKTSHHKPSRNETSDCETRLSEGSQDDKTIQHETKGVEIPHKTTEHEMTHCEASDEDIKGYGFNHCESESVDANDSETNPEKTEGPEIYCYETNHEKTKGDEISCYKTKRTNCEIMNGHETIHKTKRFEAGQEEDAREEESNKCEANPQEVNRDTSSGRETNHHYNNHGNLSNCPESESCRLALSSEDVERLGPTDHILQDTTTDHESHRGCSTEMTFDPTHRADPSSAPGQARKCVEPDNTFVLTGLHVCGDLTPTLTRVFVKCCDAVALAVVSCCYMKLSTLRDQNPGGYVGYPMSTFTSQLANHRLSYEALEGACHFNDAYCRKLTNNSPELVSHAYRAALQEIVLEKCPNMQHGSIRLTMRKAHHMTFRSYAEVGLRRLGLETDVSSEQLERAQMKLTRWREVVAFFTLRLCVLPVVETVVLLDRMLFLAQNGRCPIMYI</sequence>
<dbReference type="AlphaFoldDB" id="A0AAD9L0F7"/>
<feature type="domain" description="Methyltransferase" evidence="2">
    <location>
        <begin position="195"/>
        <end position="279"/>
    </location>
</feature>
<dbReference type="PANTHER" id="PTHR12496">
    <property type="entry name" value="CGI-41 METHYLTRANSFERASE"/>
    <property type="match status" value="1"/>
</dbReference>
<reference evidence="3" key="1">
    <citation type="journal article" date="2023" name="Mol. Biol. Evol.">
        <title>Third-Generation Sequencing Reveals the Adaptive Role of the Epigenome in Three Deep-Sea Polychaetes.</title>
        <authorList>
            <person name="Perez M."/>
            <person name="Aroh O."/>
            <person name="Sun Y."/>
            <person name="Lan Y."/>
            <person name="Juniper S.K."/>
            <person name="Young C.R."/>
            <person name="Angers B."/>
            <person name="Qian P.Y."/>
        </authorList>
    </citation>
    <scope>NUCLEOTIDE SEQUENCE</scope>
    <source>
        <tissue evidence="3">Vestimentum</tissue>
    </source>
</reference>
<proteinExistence type="predicted"/>
<evidence type="ECO:0000313" key="3">
    <source>
        <dbReference type="EMBL" id="KAK2180749.1"/>
    </source>
</evidence>
<feature type="compositionally biased region" description="Basic and acidic residues" evidence="1">
    <location>
        <begin position="532"/>
        <end position="541"/>
    </location>
</feature>
<dbReference type="EMBL" id="JAODUO010000428">
    <property type="protein sequence ID" value="KAK2180749.1"/>
    <property type="molecule type" value="Genomic_DNA"/>
</dbReference>
<keyword evidence="4" id="KW-1185">Reference proteome</keyword>
<dbReference type="Pfam" id="PF13679">
    <property type="entry name" value="Methyltransf_32"/>
    <property type="match status" value="2"/>
</dbReference>
<evidence type="ECO:0000259" key="2">
    <source>
        <dbReference type="Pfam" id="PF13679"/>
    </source>
</evidence>
<evidence type="ECO:0000313" key="4">
    <source>
        <dbReference type="Proteomes" id="UP001209878"/>
    </source>
</evidence>
<feature type="compositionally biased region" description="Basic and acidic residues" evidence="1">
    <location>
        <begin position="480"/>
        <end position="492"/>
    </location>
</feature>
<feature type="region of interest" description="Disordered" evidence="1">
    <location>
        <begin position="520"/>
        <end position="562"/>
    </location>
</feature>
<feature type="compositionally biased region" description="Basic and acidic residues" evidence="1">
    <location>
        <begin position="338"/>
        <end position="388"/>
    </location>
</feature>
<organism evidence="3 4">
    <name type="scientific">Ridgeia piscesae</name>
    <name type="common">Tubeworm</name>
    <dbReference type="NCBI Taxonomy" id="27915"/>
    <lineage>
        <taxon>Eukaryota</taxon>
        <taxon>Metazoa</taxon>
        <taxon>Spiralia</taxon>
        <taxon>Lophotrochozoa</taxon>
        <taxon>Annelida</taxon>
        <taxon>Polychaeta</taxon>
        <taxon>Sedentaria</taxon>
        <taxon>Canalipalpata</taxon>
        <taxon>Sabellida</taxon>
        <taxon>Siboglinidae</taxon>
        <taxon>Ridgeia</taxon>
    </lineage>
</organism>
<accession>A0AAD9L0F7</accession>
<name>A0AAD9L0F7_RIDPI</name>
<dbReference type="InterPro" id="IPR052220">
    <property type="entry name" value="METTL25"/>
</dbReference>
<evidence type="ECO:0000256" key="1">
    <source>
        <dbReference type="SAM" id="MobiDB-lite"/>
    </source>
</evidence>
<feature type="domain" description="Methyltransferase" evidence="2">
    <location>
        <begin position="529"/>
        <end position="612"/>
    </location>
</feature>
<comment type="caution">
    <text evidence="3">The sequence shown here is derived from an EMBL/GenBank/DDBJ whole genome shotgun (WGS) entry which is preliminary data.</text>
</comment>
<dbReference type="InterPro" id="IPR025714">
    <property type="entry name" value="Methyltranfer_dom"/>
</dbReference>
<protein>
    <recommendedName>
        <fullName evidence="2">Methyltransferase domain-containing protein</fullName>
    </recommendedName>
</protein>